<dbReference type="AlphaFoldDB" id="A0A3T0I6K2"/>
<feature type="transmembrane region" description="Helical" evidence="9">
    <location>
        <begin position="80"/>
        <end position="99"/>
    </location>
</feature>
<dbReference type="GO" id="GO:0015820">
    <property type="term" value="P:L-leucine transport"/>
    <property type="evidence" value="ECO:0007669"/>
    <property type="project" value="TreeGrafter"/>
</dbReference>
<dbReference type="Pfam" id="PF05525">
    <property type="entry name" value="Branch_AA_trans"/>
    <property type="match status" value="1"/>
</dbReference>
<dbReference type="STRING" id="1193713.GCA_001636315_05086"/>
<dbReference type="Proteomes" id="UP000282892">
    <property type="component" value="Chromosome"/>
</dbReference>
<keyword evidence="8 9" id="KW-0472">Membrane</keyword>
<feature type="transmembrane region" description="Helical" evidence="9">
    <location>
        <begin position="12"/>
        <end position="29"/>
    </location>
</feature>
<feature type="transmembrane region" description="Helical" evidence="9">
    <location>
        <begin position="41"/>
        <end position="68"/>
    </location>
</feature>
<keyword evidence="3 9" id="KW-0813">Transport</keyword>
<comment type="subcellular location">
    <subcellularLocation>
        <location evidence="1 9">Cell membrane</location>
        <topology evidence="1 9">Multi-pass membrane protein</topology>
    </subcellularLocation>
</comment>
<feature type="transmembrane region" description="Helical" evidence="9">
    <location>
        <begin position="405"/>
        <end position="426"/>
    </location>
</feature>
<reference evidence="10 11" key="1">
    <citation type="submission" date="2017-07" db="EMBL/GenBank/DDBJ databases">
        <title>The complete genome sequence of Bacillus mesonae strain H20-5, an efficient strain improving plant abiotic stress resistance.</title>
        <authorList>
            <person name="Kim S.Y."/>
            <person name="Song H."/>
            <person name="Sang M.K."/>
            <person name="Weon H.-Y."/>
            <person name="Song J."/>
        </authorList>
    </citation>
    <scope>NUCLEOTIDE SEQUENCE [LARGE SCALE GENOMIC DNA]</scope>
    <source>
        <strain evidence="10 11">H20-5</strain>
    </source>
</reference>
<dbReference type="EMBL" id="CP022572">
    <property type="protein sequence ID" value="AZU64961.1"/>
    <property type="molecule type" value="Genomic_DNA"/>
</dbReference>
<feature type="transmembrane region" description="Helical" evidence="9">
    <location>
        <begin position="148"/>
        <end position="166"/>
    </location>
</feature>
<dbReference type="PANTHER" id="PTHR30588">
    <property type="entry name" value="BRANCHED-CHAIN AMINO ACID TRANSPORT SYSTEM 2 CARRIER PROTEIN"/>
    <property type="match status" value="1"/>
</dbReference>
<accession>A0A3T0I6K2</accession>
<keyword evidence="11" id="KW-1185">Reference proteome</keyword>
<dbReference type="NCBIfam" id="TIGR00796">
    <property type="entry name" value="livcs"/>
    <property type="match status" value="1"/>
</dbReference>
<feature type="transmembrane region" description="Helical" evidence="9">
    <location>
        <begin position="312"/>
        <end position="329"/>
    </location>
</feature>
<dbReference type="RefSeq" id="WP_127486878.1">
    <property type="nucleotide sequence ID" value="NZ_CP022572.1"/>
</dbReference>
<organism evidence="10 11">
    <name type="scientific">Neobacillus mesonae</name>
    <dbReference type="NCBI Taxonomy" id="1193713"/>
    <lineage>
        <taxon>Bacteria</taxon>
        <taxon>Bacillati</taxon>
        <taxon>Bacillota</taxon>
        <taxon>Bacilli</taxon>
        <taxon>Bacillales</taxon>
        <taxon>Bacillaceae</taxon>
        <taxon>Neobacillus</taxon>
    </lineage>
</organism>
<name>A0A3T0I6K2_9BACI</name>
<feature type="transmembrane region" description="Helical" evidence="9">
    <location>
        <begin position="186"/>
        <end position="209"/>
    </location>
</feature>
<feature type="transmembrane region" description="Helical" evidence="9">
    <location>
        <begin position="274"/>
        <end position="300"/>
    </location>
</feature>
<evidence type="ECO:0000256" key="4">
    <source>
        <dbReference type="ARBA" id="ARBA00022475"/>
    </source>
</evidence>
<evidence type="ECO:0000256" key="1">
    <source>
        <dbReference type="ARBA" id="ARBA00004651"/>
    </source>
</evidence>
<dbReference type="GO" id="GO:0015818">
    <property type="term" value="P:isoleucine transport"/>
    <property type="evidence" value="ECO:0007669"/>
    <property type="project" value="TreeGrafter"/>
</dbReference>
<evidence type="ECO:0000256" key="8">
    <source>
        <dbReference type="ARBA" id="ARBA00023136"/>
    </source>
</evidence>
<evidence type="ECO:0000256" key="2">
    <source>
        <dbReference type="ARBA" id="ARBA00008540"/>
    </source>
</evidence>
<feature type="transmembrane region" description="Helical" evidence="9">
    <location>
        <begin position="119"/>
        <end position="136"/>
    </location>
</feature>
<keyword evidence="7 9" id="KW-1133">Transmembrane helix</keyword>
<dbReference type="GO" id="GO:0005886">
    <property type="term" value="C:plasma membrane"/>
    <property type="evidence" value="ECO:0007669"/>
    <property type="project" value="UniProtKB-SubCell"/>
</dbReference>
<comment type="function">
    <text evidence="9">Component of the transport system for branched-chain amino acids.</text>
</comment>
<sequence>MKGNKIVQNTIIIGFALFAVFFGAGNLIFPPSIGLASGTNWLQALIGFCITGIALPLLAVIAILNVGGKFENLTKPISPWFYKIFNLLLMVGIGMFVTIPRMAATTHELGVKALVPQVPSIVTIIVFFAITFYFAMDKSNVIDKIGKFLTPLLVIILIFIVFKGIIDPIGTPIVTELKNPFSNAFINAYQTGDVVTGIFCAPIIIAAIIGHGYKGGTMKKVAISATAIAGIGLLVVYGGLLYLGAAGSGLYPENIESTALVSGLIDRLLGSSGAVLLAITIALACLTSAIGVTAVIGDFLRDITNDKVSYRNGALLVCLVGAAIGMLGVEKIINYTLPIFLALYPVAIVLVFLGVFNKIIPNPGTYRGAILLTFIVSLFETCGAIGLKIPAILNFISMLPFSANGFSWLVPAIVGAALGTVIYKFAANKQEQVSFIEQEENA</sequence>
<feature type="transmembrane region" description="Helical" evidence="9">
    <location>
        <begin position="335"/>
        <end position="356"/>
    </location>
</feature>
<dbReference type="InterPro" id="IPR004685">
    <property type="entry name" value="Brnchd-chn_aa_trnsp_Livcs"/>
</dbReference>
<feature type="transmembrane region" description="Helical" evidence="9">
    <location>
        <begin position="221"/>
        <end position="243"/>
    </location>
</feature>
<evidence type="ECO:0000256" key="6">
    <source>
        <dbReference type="ARBA" id="ARBA00022970"/>
    </source>
</evidence>
<comment type="similarity">
    <text evidence="2 9">Belongs to the branched chain amino acid transporter family.</text>
</comment>
<dbReference type="GO" id="GO:0015190">
    <property type="term" value="F:L-leucine transmembrane transporter activity"/>
    <property type="evidence" value="ECO:0007669"/>
    <property type="project" value="TreeGrafter"/>
</dbReference>
<protein>
    <recommendedName>
        <fullName evidence="9">Branched-chain amino acid transport system carrier protein</fullName>
    </recommendedName>
</protein>
<evidence type="ECO:0000313" key="11">
    <source>
        <dbReference type="Proteomes" id="UP000282892"/>
    </source>
</evidence>
<proteinExistence type="inferred from homology"/>
<dbReference type="KEGG" id="nmk:CHR53_13245"/>
<keyword evidence="6 9" id="KW-0029">Amino-acid transport</keyword>
<keyword evidence="4" id="KW-1003">Cell membrane</keyword>
<evidence type="ECO:0000256" key="3">
    <source>
        <dbReference type="ARBA" id="ARBA00022448"/>
    </source>
</evidence>
<dbReference type="GO" id="GO:0015188">
    <property type="term" value="F:L-isoleucine transmembrane transporter activity"/>
    <property type="evidence" value="ECO:0007669"/>
    <property type="project" value="TreeGrafter"/>
</dbReference>
<feature type="transmembrane region" description="Helical" evidence="9">
    <location>
        <begin position="368"/>
        <end position="393"/>
    </location>
</feature>
<evidence type="ECO:0000256" key="5">
    <source>
        <dbReference type="ARBA" id="ARBA00022692"/>
    </source>
</evidence>
<evidence type="ECO:0000313" key="10">
    <source>
        <dbReference type="EMBL" id="AZU64961.1"/>
    </source>
</evidence>
<dbReference type="PANTHER" id="PTHR30588:SF0">
    <property type="entry name" value="BRANCHED-CHAIN AMINO ACID PERMEASE BRNQ"/>
    <property type="match status" value="1"/>
</dbReference>
<evidence type="ECO:0000256" key="7">
    <source>
        <dbReference type="ARBA" id="ARBA00022989"/>
    </source>
</evidence>
<dbReference type="GO" id="GO:0005304">
    <property type="term" value="F:L-valine transmembrane transporter activity"/>
    <property type="evidence" value="ECO:0007669"/>
    <property type="project" value="TreeGrafter"/>
</dbReference>
<evidence type="ECO:0000256" key="9">
    <source>
        <dbReference type="RuleBase" id="RU362122"/>
    </source>
</evidence>
<gene>
    <name evidence="10" type="primary">brnQ</name>
    <name evidence="10" type="ORF">CHR53_13245</name>
</gene>
<keyword evidence="5 9" id="KW-0812">Transmembrane</keyword>
<dbReference type="OrthoDB" id="9783920at2"/>